<sequence>MSLYMKDERVIYQGEQYIVLWVYENQQCELQKVDDCHTIVLSHLSEVEFVELAAI</sequence>
<evidence type="ECO:0008006" key="3">
    <source>
        <dbReference type="Google" id="ProtNLM"/>
    </source>
</evidence>
<name>A0ABS2Q2L9_9BACL</name>
<organism evidence="1 2">
    <name type="scientific">Scopulibacillus daqui</name>
    <dbReference type="NCBI Taxonomy" id="1469162"/>
    <lineage>
        <taxon>Bacteria</taxon>
        <taxon>Bacillati</taxon>
        <taxon>Bacillota</taxon>
        <taxon>Bacilli</taxon>
        <taxon>Bacillales</taxon>
        <taxon>Sporolactobacillaceae</taxon>
        <taxon>Scopulibacillus</taxon>
    </lineage>
</organism>
<proteinExistence type="predicted"/>
<dbReference type="EMBL" id="JAFBER010000014">
    <property type="protein sequence ID" value="MBM7645949.1"/>
    <property type="molecule type" value="Genomic_DNA"/>
</dbReference>
<keyword evidence="2" id="KW-1185">Reference proteome</keyword>
<protein>
    <recommendedName>
        <fullName evidence="3">YolD-like protein</fullName>
    </recommendedName>
</protein>
<gene>
    <name evidence="1" type="ORF">JOD45_002174</name>
</gene>
<evidence type="ECO:0000313" key="2">
    <source>
        <dbReference type="Proteomes" id="UP000808914"/>
    </source>
</evidence>
<dbReference type="Proteomes" id="UP000808914">
    <property type="component" value="Unassembled WGS sequence"/>
</dbReference>
<comment type="caution">
    <text evidence="1">The sequence shown here is derived from an EMBL/GenBank/DDBJ whole genome shotgun (WGS) entry which is preliminary data.</text>
</comment>
<evidence type="ECO:0000313" key="1">
    <source>
        <dbReference type="EMBL" id="MBM7645949.1"/>
    </source>
</evidence>
<reference evidence="1 2" key="1">
    <citation type="submission" date="2021-01" db="EMBL/GenBank/DDBJ databases">
        <title>Genomic Encyclopedia of Type Strains, Phase IV (KMG-IV): sequencing the most valuable type-strain genomes for metagenomic binning, comparative biology and taxonomic classification.</title>
        <authorList>
            <person name="Goeker M."/>
        </authorList>
    </citation>
    <scope>NUCLEOTIDE SEQUENCE [LARGE SCALE GENOMIC DNA]</scope>
    <source>
        <strain evidence="1 2">DSM 28236</strain>
    </source>
</reference>
<accession>A0ABS2Q2L9</accession>
<dbReference type="RefSeq" id="WP_205003857.1">
    <property type="nucleotide sequence ID" value="NZ_JAFBER010000014.1"/>
</dbReference>